<dbReference type="Proteomes" id="UP000198564">
    <property type="component" value="Unassembled WGS sequence"/>
</dbReference>
<protein>
    <submittedName>
        <fullName evidence="2">Uncharacterized membrane protein YczE</fullName>
    </submittedName>
</protein>
<evidence type="ECO:0000313" key="3">
    <source>
        <dbReference type="Proteomes" id="UP000198564"/>
    </source>
</evidence>
<dbReference type="Pfam" id="PF19700">
    <property type="entry name" value="DUF6198"/>
    <property type="match status" value="1"/>
</dbReference>
<name>A0A1H6VWW9_9LACT</name>
<keyword evidence="1" id="KW-0472">Membrane</keyword>
<feature type="transmembrane region" description="Helical" evidence="1">
    <location>
        <begin position="181"/>
        <end position="202"/>
    </location>
</feature>
<feature type="transmembrane region" description="Helical" evidence="1">
    <location>
        <begin position="45"/>
        <end position="69"/>
    </location>
</feature>
<dbReference type="PANTHER" id="PTHR40078">
    <property type="entry name" value="INTEGRAL MEMBRANE PROTEIN-RELATED"/>
    <property type="match status" value="1"/>
</dbReference>
<dbReference type="EMBL" id="FNYW01000058">
    <property type="protein sequence ID" value="SEJ04692.1"/>
    <property type="molecule type" value="Genomic_DNA"/>
</dbReference>
<keyword evidence="1" id="KW-1133">Transmembrane helix</keyword>
<sequence length="206" mass="22957">MNKDLTSYLKFLMSLVVMGFGIALVTKSNLGTSAISSIPYVLSRVFNLTFGTFTLIINTLYFFIQLIVLRENFPRSQYFQVVVGPILGLFIDLSMFLLAGLKDMNYVSQLSVLLIGCVIIGYSIWLQLSAKIVNNPTEGMVNLVAIISKKEFSRIKILFDIFLVIIAAIISYTGLGKVVGIREGTVISAFVVGYVIRGINYIEERR</sequence>
<organism evidence="2 3">
    <name type="scientific">Alkalibacterium gilvum</name>
    <dbReference type="NCBI Taxonomy" id="1130080"/>
    <lineage>
        <taxon>Bacteria</taxon>
        <taxon>Bacillati</taxon>
        <taxon>Bacillota</taxon>
        <taxon>Bacilli</taxon>
        <taxon>Lactobacillales</taxon>
        <taxon>Carnobacteriaceae</taxon>
        <taxon>Alkalibacterium</taxon>
    </lineage>
</organism>
<proteinExistence type="predicted"/>
<feature type="transmembrane region" description="Helical" evidence="1">
    <location>
        <begin position="7"/>
        <end position="25"/>
    </location>
</feature>
<dbReference type="STRING" id="1130080.SAMN04488113_1583"/>
<feature type="transmembrane region" description="Helical" evidence="1">
    <location>
        <begin position="157"/>
        <end position="175"/>
    </location>
</feature>
<dbReference type="InterPro" id="IPR038750">
    <property type="entry name" value="YczE/YyaS-like"/>
</dbReference>
<reference evidence="3" key="1">
    <citation type="submission" date="2016-10" db="EMBL/GenBank/DDBJ databases">
        <authorList>
            <person name="Varghese N."/>
            <person name="Submissions S."/>
        </authorList>
    </citation>
    <scope>NUCLEOTIDE SEQUENCE [LARGE SCALE GENOMIC DNA]</scope>
    <source>
        <strain evidence="3">DSM 25751</strain>
    </source>
</reference>
<dbReference type="AlphaFoldDB" id="A0A1H6VWW9"/>
<feature type="transmembrane region" description="Helical" evidence="1">
    <location>
        <begin position="81"/>
        <end position="100"/>
    </location>
</feature>
<keyword evidence="3" id="KW-1185">Reference proteome</keyword>
<keyword evidence="1" id="KW-0812">Transmembrane</keyword>
<gene>
    <name evidence="2" type="ORF">SAMN04488113_1583</name>
</gene>
<accession>A0A1H6VWW9</accession>
<dbReference type="RefSeq" id="WP_272980563.1">
    <property type="nucleotide sequence ID" value="NZ_FNYW01000058.1"/>
</dbReference>
<evidence type="ECO:0000313" key="2">
    <source>
        <dbReference type="EMBL" id="SEJ04692.1"/>
    </source>
</evidence>
<feature type="transmembrane region" description="Helical" evidence="1">
    <location>
        <begin position="106"/>
        <end position="125"/>
    </location>
</feature>
<dbReference type="PANTHER" id="PTHR40078:SF1">
    <property type="entry name" value="INTEGRAL MEMBRANE PROTEIN"/>
    <property type="match status" value="1"/>
</dbReference>
<evidence type="ECO:0000256" key="1">
    <source>
        <dbReference type="SAM" id="Phobius"/>
    </source>
</evidence>